<name>A0A0N4ZKY3_PARTI</name>
<sequence length="230" mass="25825">MIRSAEALAEARAPPTRQPRQEPLPGDHEPRDPHPPERRDRHAGPDPVVQPHPADPAQRHSGPSPDRVRTAGPEGGSLRSGPRRRRSRPALRRRRARQGPAVHRRGGARSPRLGHGGPRPTETGADQSGLQCGQIHNLRLRQPDRRRRPGAESRDPSLRRAGHRHRLRRPHSRPPVHTVRTGRRRHHPPLWRLRPGAGDFARSGGYDGRRPGLRERTGRGRRLHPDPAVA</sequence>
<keyword evidence="2" id="KW-1185">Reference proteome</keyword>
<feature type="compositionally biased region" description="Basic residues" evidence="1">
    <location>
        <begin position="81"/>
        <end position="107"/>
    </location>
</feature>
<evidence type="ECO:0000313" key="2">
    <source>
        <dbReference type="Proteomes" id="UP000038045"/>
    </source>
</evidence>
<protein>
    <submittedName>
        <fullName evidence="3">Basic proline-rich protein</fullName>
    </submittedName>
</protein>
<feature type="compositionally biased region" description="Basic and acidic residues" evidence="1">
    <location>
        <begin position="25"/>
        <end position="44"/>
    </location>
</feature>
<evidence type="ECO:0000313" key="3">
    <source>
        <dbReference type="WBParaSite" id="PTRK_0000876600.1"/>
    </source>
</evidence>
<evidence type="ECO:0000256" key="1">
    <source>
        <dbReference type="SAM" id="MobiDB-lite"/>
    </source>
</evidence>
<dbReference type="WBParaSite" id="PTRK_0000876600.1">
    <property type="protein sequence ID" value="PTRK_0000876600.1"/>
    <property type="gene ID" value="PTRK_0000876600"/>
</dbReference>
<feature type="compositionally biased region" description="Basic and acidic residues" evidence="1">
    <location>
        <begin position="149"/>
        <end position="158"/>
    </location>
</feature>
<organism evidence="2 3">
    <name type="scientific">Parastrongyloides trichosuri</name>
    <name type="common">Possum-specific nematode worm</name>
    <dbReference type="NCBI Taxonomy" id="131310"/>
    <lineage>
        <taxon>Eukaryota</taxon>
        <taxon>Metazoa</taxon>
        <taxon>Ecdysozoa</taxon>
        <taxon>Nematoda</taxon>
        <taxon>Chromadorea</taxon>
        <taxon>Rhabditida</taxon>
        <taxon>Tylenchina</taxon>
        <taxon>Panagrolaimomorpha</taxon>
        <taxon>Strongyloidoidea</taxon>
        <taxon>Strongyloididae</taxon>
        <taxon>Parastrongyloides</taxon>
    </lineage>
</organism>
<feature type="compositionally biased region" description="Basic and acidic residues" evidence="1">
    <location>
        <begin position="207"/>
        <end position="218"/>
    </location>
</feature>
<accession>A0A0N4ZKY3</accession>
<feature type="region of interest" description="Disordered" evidence="1">
    <location>
        <begin position="1"/>
        <end position="230"/>
    </location>
</feature>
<reference evidence="3" key="1">
    <citation type="submission" date="2017-02" db="UniProtKB">
        <authorList>
            <consortium name="WormBaseParasite"/>
        </authorList>
    </citation>
    <scope>IDENTIFICATION</scope>
</reference>
<dbReference type="AlphaFoldDB" id="A0A0N4ZKY3"/>
<proteinExistence type="predicted"/>
<dbReference type="Proteomes" id="UP000038045">
    <property type="component" value="Unplaced"/>
</dbReference>
<feature type="compositionally biased region" description="Basic residues" evidence="1">
    <location>
        <begin position="160"/>
        <end position="189"/>
    </location>
</feature>